<dbReference type="InterPro" id="IPR004606">
    <property type="entry name" value="Mop_domain"/>
</dbReference>
<evidence type="ECO:0000256" key="1">
    <source>
        <dbReference type="ARBA" id="ARBA00004202"/>
    </source>
</evidence>
<dbReference type="Proteomes" id="UP001595660">
    <property type="component" value="Unassembled WGS sequence"/>
</dbReference>
<dbReference type="InterPro" id="IPR036388">
    <property type="entry name" value="WH-like_DNA-bd_sf"/>
</dbReference>
<evidence type="ECO:0000256" key="3">
    <source>
        <dbReference type="ARBA" id="ARBA00022448"/>
    </source>
</evidence>
<reference evidence="7 8" key="1">
    <citation type="journal article" date="2019" name="Int. J. Syst. Evol. Microbiol.">
        <title>The Global Catalogue of Microorganisms (GCM) 10K type strain sequencing project: providing services to taxonomists for standard genome sequencing and annotation.</title>
        <authorList>
            <consortium name="The Broad Institute Genomics Platform"/>
            <consortium name="The Broad Institute Genome Sequencing Center for Infectious Disease"/>
            <person name="Wu L."/>
            <person name="Ma J."/>
        </authorList>
    </citation>
    <scope>NUCLEOTIDE SEQUENCE [LARGE SCALE GENOMIC DNA]</scope>
    <source>
        <strain evidence="7 8">CGMCC 1.12562</strain>
    </source>
</reference>
<dbReference type="NCBIfam" id="TIGR00638">
    <property type="entry name" value="Mop"/>
    <property type="match status" value="1"/>
</dbReference>
<dbReference type="EMBL" id="JBHRWN010000002">
    <property type="protein sequence ID" value="MFC3477492.1"/>
    <property type="molecule type" value="Genomic_DNA"/>
</dbReference>
<proteinExistence type="inferred from homology"/>
<dbReference type="InterPro" id="IPR000847">
    <property type="entry name" value="LysR_HTH_N"/>
</dbReference>
<keyword evidence="3" id="KW-0813">Transport</keyword>
<dbReference type="Gene3D" id="1.10.10.10">
    <property type="entry name" value="Winged helix-like DNA-binding domain superfamily/Winged helix DNA-binding domain"/>
    <property type="match status" value="1"/>
</dbReference>
<dbReference type="PIRSF" id="PIRSF005763">
    <property type="entry name" value="Txn_reg_ModE"/>
    <property type="match status" value="1"/>
</dbReference>
<dbReference type="Pfam" id="PF03459">
    <property type="entry name" value="TOBE"/>
    <property type="match status" value="1"/>
</dbReference>
<comment type="caution">
    <text evidence="7">The sequence shown here is derived from an EMBL/GenBank/DDBJ whole genome shotgun (WGS) entry which is preliminary data.</text>
</comment>
<evidence type="ECO:0000259" key="6">
    <source>
        <dbReference type="PROSITE" id="PS51866"/>
    </source>
</evidence>
<dbReference type="InterPro" id="IPR008995">
    <property type="entry name" value="Mo/tungstate-bd_C_term_dom"/>
</dbReference>
<dbReference type="SUPFAM" id="SSF50331">
    <property type="entry name" value="MOP-like"/>
    <property type="match status" value="1"/>
</dbReference>
<feature type="domain" description="Mop" evidence="6">
    <location>
        <begin position="163"/>
        <end position="229"/>
    </location>
</feature>
<dbReference type="PANTHER" id="PTHR30432">
    <property type="entry name" value="TRANSCRIPTIONAL REGULATOR MODE"/>
    <property type="match status" value="1"/>
</dbReference>
<dbReference type="Pfam" id="PF00126">
    <property type="entry name" value="HTH_1"/>
    <property type="match status" value="1"/>
</dbReference>
<dbReference type="PROSITE" id="PS51866">
    <property type="entry name" value="MOP"/>
    <property type="match status" value="1"/>
</dbReference>
<evidence type="ECO:0000313" key="8">
    <source>
        <dbReference type="Proteomes" id="UP001595660"/>
    </source>
</evidence>
<name>A0ABD5NE78_9EURY</name>
<evidence type="ECO:0000256" key="4">
    <source>
        <dbReference type="ARBA" id="ARBA00022505"/>
    </source>
</evidence>
<dbReference type="InterPro" id="IPR051815">
    <property type="entry name" value="Molybdate_resp_trans_reg"/>
</dbReference>
<evidence type="ECO:0000313" key="7">
    <source>
        <dbReference type="EMBL" id="MFC3477492.1"/>
    </source>
</evidence>
<keyword evidence="5" id="KW-0677">Repeat</keyword>
<organism evidence="7 8">
    <name type="scientific">Halobacterium litoreum</name>
    <dbReference type="NCBI Taxonomy" id="2039234"/>
    <lineage>
        <taxon>Archaea</taxon>
        <taxon>Methanobacteriati</taxon>
        <taxon>Methanobacteriota</taxon>
        <taxon>Stenosarchaea group</taxon>
        <taxon>Halobacteria</taxon>
        <taxon>Halobacteriales</taxon>
        <taxon>Halobacteriaceae</taxon>
        <taxon>Halobacterium</taxon>
    </lineage>
</organism>
<dbReference type="InterPro" id="IPR005116">
    <property type="entry name" value="Transp-assoc_OB_typ1"/>
</dbReference>
<dbReference type="GO" id="GO:0005886">
    <property type="term" value="C:plasma membrane"/>
    <property type="evidence" value="ECO:0007669"/>
    <property type="project" value="UniProtKB-SubCell"/>
</dbReference>
<evidence type="ECO:0000256" key="5">
    <source>
        <dbReference type="ARBA" id="ARBA00022737"/>
    </source>
</evidence>
<protein>
    <submittedName>
        <fullName evidence="7">TOBE domain-containing protein</fullName>
    </submittedName>
</protein>
<dbReference type="Gene3D" id="2.40.50.100">
    <property type="match status" value="1"/>
</dbReference>
<dbReference type="RefSeq" id="WP_232571382.1">
    <property type="nucleotide sequence ID" value="NZ_CP089466.1"/>
</dbReference>
<evidence type="ECO:0000256" key="2">
    <source>
        <dbReference type="ARBA" id="ARBA00008110"/>
    </source>
</evidence>
<keyword evidence="4" id="KW-0500">Molybdenum</keyword>
<dbReference type="PANTHER" id="PTHR30432:SF1">
    <property type="entry name" value="DNA-BINDING TRANSCRIPTIONAL DUAL REGULATOR MODE"/>
    <property type="match status" value="1"/>
</dbReference>
<dbReference type="GeneID" id="69116578"/>
<keyword evidence="8" id="KW-1185">Reference proteome</keyword>
<comment type="subcellular location">
    <subcellularLocation>
        <location evidence="1">Cell membrane</location>
        <topology evidence="1">Peripheral membrane protein</topology>
    </subcellularLocation>
</comment>
<dbReference type="SUPFAM" id="SSF46785">
    <property type="entry name" value="Winged helix' DNA-binding domain"/>
    <property type="match status" value="1"/>
</dbReference>
<accession>A0ABD5NE78</accession>
<comment type="similarity">
    <text evidence="2">Belongs to the ModE family.</text>
</comment>
<dbReference type="InterPro" id="IPR036390">
    <property type="entry name" value="WH_DNA-bd_sf"/>
</dbReference>
<gene>
    <name evidence="7" type="ORF">ACFOKC_07120</name>
</gene>
<sequence length="230" mass="23606">MESEPEAGFDATLVADGVVFDARDAALLRAVDREGSLSGGAESLGRSYSRAHRRLGDLEAAFGALVARERGGADGGGSELTDRARALLDRFARLRAGYEGVAAAAETVFDGEVRSREGELGTVETDVGRLRALVPPDADGVAVPVRADAVTLHAPADAPDAGGTSARNRLDGEVAGVERGDAVARVSVDVGGDDALAALVTVDSVDRLGLEAGSRVVATWKATATRAVER</sequence>
<dbReference type="AlphaFoldDB" id="A0ABD5NE78"/>
<dbReference type="InterPro" id="IPR016462">
    <property type="entry name" value="ModE"/>
</dbReference>